<dbReference type="Proteomes" id="UP001550739">
    <property type="component" value="Unassembled WGS sequence"/>
</dbReference>
<feature type="region of interest" description="Disordered" evidence="1">
    <location>
        <begin position="93"/>
        <end position="145"/>
    </location>
</feature>
<evidence type="ECO:0008006" key="4">
    <source>
        <dbReference type="Google" id="ProtNLM"/>
    </source>
</evidence>
<name>A0ABV2ZRS7_9ACTN</name>
<feature type="compositionally biased region" description="Acidic residues" evidence="1">
    <location>
        <begin position="126"/>
        <end position="143"/>
    </location>
</feature>
<gene>
    <name evidence="2" type="ORF">AB0E89_32770</name>
</gene>
<protein>
    <recommendedName>
        <fullName evidence="4">PE-PGRS family protein</fullName>
    </recommendedName>
</protein>
<keyword evidence="3" id="KW-1185">Reference proteome</keyword>
<accession>A0ABV2ZRS7</accession>
<dbReference type="RefSeq" id="WP_334580147.1">
    <property type="nucleotide sequence ID" value="NZ_JBEZVE010000019.1"/>
</dbReference>
<dbReference type="EMBL" id="JBEZVE010000019">
    <property type="protein sequence ID" value="MEU3785257.1"/>
    <property type="molecule type" value="Genomic_DNA"/>
</dbReference>
<evidence type="ECO:0000313" key="3">
    <source>
        <dbReference type="Proteomes" id="UP001550739"/>
    </source>
</evidence>
<evidence type="ECO:0000313" key="2">
    <source>
        <dbReference type="EMBL" id="MEU3785257.1"/>
    </source>
</evidence>
<organism evidence="2 3">
    <name type="scientific">Streptomyces sp. 900129855</name>
    <dbReference type="NCBI Taxonomy" id="3155129"/>
    <lineage>
        <taxon>Bacteria</taxon>
        <taxon>Bacillati</taxon>
        <taxon>Actinomycetota</taxon>
        <taxon>Actinomycetes</taxon>
        <taxon>Kitasatosporales</taxon>
        <taxon>Streptomycetaceae</taxon>
        <taxon>Streptomyces</taxon>
    </lineage>
</organism>
<feature type="region of interest" description="Disordered" evidence="1">
    <location>
        <begin position="349"/>
        <end position="393"/>
    </location>
</feature>
<reference evidence="2 3" key="1">
    <citation type="submission" date="2024-06" db="EMBL/GenBank/DDBJ databases">
        <title>The Natural Products Discovery Center: Release of the First 8490 Sequenced Strains for Exploring Actinobacteria Biosynthetic Diversity.</title>
        <authorList>
            <person name="Kalkreuter E."/>
            <person name="Kautsar S.A."/>
            <person name="Yang D."/>
            <person name="Bader C.D."/>
            <person name="Teijaro C.N."/>
            <person name="Fluegel L."/>
            <person name="Davis C.M."/>
            <person name="Simpson J.R."/>
            <person name="Lauterbach L."/>
            <person name="Steele A.D."/>
            <person name="Gui C."/>
            <person name="Meng S."/>
            <person name="Li G."/>
            <person name="Viehrig K."/>
            <person name="Ye F."/>
            <person name="Su P."/>
            <person name="Kiefer A.F."/>
            <person name="Nichols A."/>
            <person name="Cepeda A.J."/>
            <person name="Yan W."/>
            <person name="Fan B."/>
            <person name="Jiang Y."/>
            <person name="Adhikari A."/>
            <person name="Zheng C.-J."/>
            <person name="Schuster L."/>
            <person name="Cowan T.M."/>
            <person name="Smanski M.J."/>
            <person name="Chevrette M.G."/>
            <person name="De Carvalho L.P.S."/>
            <person name="Shen B."/>
        </authorList>
    </citation>
    <scope>NUCLEOTIDE SEQUENCE [LARGE SCALE GENOMIC DNA]</scope>
    <source>
        <strain evidence="2 3">NPDC033843</strain>
    </source>
</reference>
<proteinExistence type="predicted"/>
<sequence length="393" mass="44317">MALVPTAPSPTVAIARVLRRLGLVQGRGGDFRVTGEYRNGERICTYVVTLTRHADETIAQHADDVERWASEDGGWSFRVSVRYIDGKPRPWVHVSNGAGERVRDQPPIEAATEESVQPEPAGEPQPIEESEPVTEPAPPDEDPQDLRLQREQAATLGWSAGQADLVMAAEAGLVYRNFDGSLRRQDVPGGPGRIVADGRLVPLVKAGFLTIGEADLVERRPIRVTADGRRAATVWRRWRAKPVEKNRAQERGQLRPLLRGREEARRRRQMAEEEEQRRAEWEVYSEARDRLYEWEERQDRMLEAWATVNGLRYAYLLRLPQGWVPTEEQIAEYCLDPGVVAELRANAMAPESKPELPSMRFYREREEPPPLEADTEAPEQLDLFGAGRAPVGA</sequence>
<evidence type="ECO:0000256" key="1">
    <source>
        <dbReference type="SAM" id="MobiDB-lite"/>
    </source>
</evidence>
<comment type="caution">
    <text evidence="2">The sequence shown here is derived from an EMBL/GenBank/DDBJ whole genome shotgun (WGS) entry which is preliminary data.</text>
</comment>